<evidence type="ECO:0008006" key="4">
    <source>
        <dbReference type="Google" id="ProtNLM"/>
    </source>
</evidence>
<evidence type="ECO:0000313" key="3">
    <source>
        <dbReference type="Proteomes" id="UP000608955"/>
    </source>
</evidence>
<reference evidence="2" key="2">
    <citation type="submission" date="2020-09" db="EMBL/GenBank/DDBJ databases">
        <authorList>
            <person name="Sun Q."/>
            <person name="Ohkuma M."/>
        </authorList>
    </citation>
    <scope>NUCLEOTIDE SEQUENCE</scope>
    <source>
        <strain evidence="2">JCM 4654</strain>
    </source>
</reference>
<accession>A0A918Y5D8</accession>
<comment type="caution">
    <text evidence="2">The sequence shown here is derived from an EMBL/GenBank/DDBJ whole genome shotgun (WGS) entry which is preliminary data.</text>
</comment>
<dbReference type="Proteomes" id="UP000608955">
    <property type="component" value="Unassembled WGS sequence"/>
</dbReference>
<name>A0A918Y5D8_9ACTN</name>
<proteinExistence type="predicted"/>
<dbReference type="AlphaFoldDB" id="A0A918Y5D8"/>
<dbReference type="EMBL" id="BMVF01000007">
    <property type="protein sequence ID" value="GHD89585.1"/>
    <property type="molecule type" value="Genomic_DNA"/>
</dbReference>
<gene>
    <name evidence="2" type="ORF">GCM10010508_31170</name>
</gene>
<evidence type="ECO:0000313" key="2">
    <source>
        <dbReference type="EMBL" id="GHD89585.1"/>
    </source>
</evidence>
<protein>
    <recommendedName>
        <fullName evidence="4">Secreted protein</fullName>
    </recommendedName>
</protein>
<sequence>MDSGAIRRRAGLGLAVLTGSGLLALAVPGTAQAADSTCSGREVKSLPFTTGTVHVYKRDGYVCALTTPDQPGRKQFMSVTVQARGNRPVTDKGRFTYHAGPVTVHAGHRCVRVSGAVGSGSVSSGWILC</sequence>
<organism evidence="2 3">
    <name type="scientific">Streptomyces naganishii JCM 4654</name>
    <dbReference type="NCBI Taxonomy" id="1306179"/>
    <lineage>
        <taxon>Bacteria</taxon>
        <taxon>Bacillati</taxon>
        <taxon>Actinomycetota</taxon>
        <taxon>Actinomycetes</taxon>
        <taxon>Kitasatosporales</taxon>
        <taxon>Streptomycetaceae</taxon>
        <taxon>Streptomyces</taxon>
    </lineage>
</organism>
<evidence type="ECO:0000256" key="1">
    <source>
        <dbReference type="SAM" id="SignalP"/>
    </source>
</evidence>
<feature type="signal peptide" evidence="1">
    <location>
        <begin position="1"/>
        <end position="33"/>
    </location>
</feature>
<keyword evidence="3" id="KW-1185">Reference proteome</keyword>
<feature type="chain" id="PRO_5037115096" description="Secreted protein" evidence="1">
    <location>
        <begin position="34"/>
        <end position="129"/>
    </location>
</feature>
<dbReference type="RefSeq" id="WP_190178413.1">
    <property type="nucleotide sequence ID" value="NZ_BMVF01000007.1"/>
</dbReference>
<reference evidence="2" key="1">
    <citation type="journal article" date="2014" name="Int. J. Syst. Evol. Microbiol.">
        <title>Complete genome sequence of Corynebacterium casei LMG S-19264T (=DSM 44701T), isolated from a smear-ripened cheese.</title>
        <authorList>
            <consortium name="US DOE Joint Genome Institute (JGI-PGF)"/>
            <person name="Walter F."/>
            <person name="Albersmeier A."/>
            <person name="Kalinowski J."/>
            <person name="Ruckert C."/>
        </authorList>
    </citation>
    <scope>NUCLEOTIDE SEQUENCE</scope>
    <source>
        <strain evidence="2">JCM 4654</strain>
    </source>
</reference>
<keyword evidence="1" id="KW-0732">Signal</keyword>